<reference evidence="2" key="1">
    <citation type="submission" date="2015-01" db="EMBL/GenBank/DDBJ databases">
        <authorList>
            <person name="Manzoor Shahid"/>
            <person name="Zubair Saima"/>
        </authorList>
    </citation>
    <scope>NUCLEOTIDE SEQUENCE [LARGE SCALE GENOMIC DNA]</scope>
    <source>
        <strain evidence="2">V1</strain>
    </source>
</reference>
<evidence type="ECO:0000313" key="2">
    <source>
        <dbReference type="Proteomes" id="UP000042527"/>
    </source>
</evidence>
<dbReference type="AlphaFoldDB" id="A0A0B7GXA2"/>
<organism evidence="1 2">
    <name type="scientific">Treponema phagedenis</name>
    <dbReference type="NCBI Taxonomy" id="162"/>
    <lineage>
        <taxon>Bacteria</taxon>
        <taxon>Pseudomonadati</taxon>
        <taxon>Spirochaetota</taxon>
        <taxon>Spirochaetia</taxon>
        <taxon>Spirochaetales</taxon>
        <taxon>Treponemataceae</taxon>
        <taxon>Treponema</taxon>
    </lineage>
</organism>
<dbReference type="Proteomes" id="UP000042527">
    <property type="component" value="Unassembled WGS sequence"/>
</dbReference>
<gene>
    <name evidence="1" type="ORF">TPHV1_20082</name>
</gene>
<name>A0A0B7GXA2_TREPH</name>
<dbReference type="EMBL" id="CDNC01000012">
    <property type="protein sequence ID" value="CEM61545.1"/>
    <property type="molecule type" value="Genomic_DNA"/>
</dbReference>
<sequence>MRQYRNTPIQDTLKGLFKKLLATVPEDTVSVDTFLDGRIGEPYFGAGTGY</sequence>
<accession>A0A0B7GXA2</accession>
<protein>
    <submittedName>
        <fullName evidence="1">Uncharacterized protein</fullName>
    </submittedName>
</protein>
<evidence type="ECO:0000313" key="1">
    <source>
        <dbReference type="EMBL" id="CEM61545.1"/>
    </source>
</evidence>
<proteinExistence type="predicted"/>
<keyword evidence="2" id="KW-1185">Reference proteome</keyword>